<comment type="pathway">
    <text evidence="2">Siderophore biosynthesis; enterobactin biosynthesis.</text>
</comment>
<dbReference type="GO" id="GO:0009366">
    <property type="term" value="C:enterobactin synthetase complex"/>
    <property type="evidence" value="ECO:0007669"/>
    <property type="project" value="InterPro"/>
</dbReference>
<comment type="caution">
    <text evidence="16">The sequence shown here is derived from an EMBL/GenBank/DDBJ whole genome shotgun (WGS) entry which is preliminary data.</text>
</comment>
<evidence type="ECO:0000256" key="1">
    <source>
        <dbReference type="ARBA" id="ARBA00003937"/>
    </source>
</evidence>
<dbReference type="GO" id="GO:0009239">
    <property type="term" value="P:enterobactin biosynthetic process"/>
    <property type="evidence" value="ECO:0007669"/>
    <property type="project" value="UniProtKB-UniPathway"/>
</dbReference>
<feature type="domain" description="4'-phosphopantetheinyl transferase N-terminal" evidence="15">
    <location>
        <begin position="55"/>
        <end position="113"/>
    </location>
</feature>
<feature type="binding site" evidence="13">
    <location>
        <position position="125"/>
    </location>
    <ligand>
        <name>Mg(2+)</name>
        <dbReference type="ChEBI" id="CHEBI:18420"/>
    </ligand>
</feature>
<protein>
    <recommendedName>
        <fullName evidence="5">Enterobactin synthase component D</fullName>
    </recommendedName>
    <alternativeName>
        <fullName evidence="8">4'-phosphopantetheinyl transferase EntD</fullName>
    </alternativeName>
    <alternativeName>
        <fullName evidence="9">Enterochelin synthase D</fullName>
    </alternativeName>
</protein>
<dbReference type="InterPro" id="IPR008278">
    <property type="entry name" value="4-PPantetheinyl_Trfase_dom"/>
</dbReference>
<keyword evidence="13" id="KW-0460">Magnesium</keyword>
<comment type="function">
    <text evidence="1">Involved in the biosynthesis of the siderophore enterobactin (enterochelin), which is a macrocyclic trimeric lactone of N-(2,3-dihydroxybenzoyl)-serine. The serine trilactone serves as a scaffolding for the three catechol functionalities that provide hexadentate coordination for the tightly ligated iron(2+) atoms. Plays an essential role in the assembly of the enterobactin by catalyzing the transfer of the 4'-phosphopantetheine (Ppant) moiety from coenzyme A to the apo-domains of both EntB (ArCP domain) and EntF (PCP domain) to yield their holo-forms which make them competent for the activation of 2,3-dihydroxybenzoate (DHB) and L-serine, respectively.</text>
</comment>
<dbReference type="InterPro" id="IPR041354">
    <property type="entry name" value="4PPT_N"/>
</dbReference>
<dbReference type="RefSeq" id="WP_101496689.1">
    <property type="nucleotide sequence ID" value="NZ_LNJZ01000007.1"/>
</dbReference>
<evidence type="ECO:0000256" key="9">
    <source>
        <dbReference type="ARBA" id="ARBA00031996"/>
    </source>
</evidence>
<dbReference type="InterPro" id="IPR003542">
    <property type="entry name" value="Enbac_synth_compD-like"/>
</dbReference>
<feature type="binding site" evidence="12">
    <location>
        <position position="125"/>
    </location>
    <ligand>
        <name>CoA</name>
        <dbReference type="ChEBI" id="CHEBI:57287"/>
    </ligand>
</feature>
<dbReference type="PANTHER" id="PTHR38096">
    <property type="entry name" value="ENTEROBACTIN SYNTHASE COMPONENT D"/>
    <property type="match status" value="1"/>
</dbReference>
<comment type="catalytic activity">
    <reaction evidence="11">
        <text>apo-[peptidyl-carrier protein] + CoA = holo-[peptidyl-carrier protein] + adenosine 3',5'-bisphosphate + H(+)</text>
        <dbReference type="Rhea" id="RHEA:46228"/>
        <dbReference type="Rhea" id="RHEA-COMP:11479"/>
        <dbReference type="Rhea" id="RHEA-COMP:11480"/>
        <dbReference type="ChEBI" id="CHEBI:15378"/>
        <dbReference type="ChEBI" id="CHEBI:29999"/>
        <dbReference type="ChEBI" id="CHEBI:57287"/>
        <dbReference type="ChEBI" id="CHEBI:58343"/>
        <dbReference type="ChEBI" id="CHEBI:64479"/>
    </reaction>
</comment>
<dbReference type="GO" id="GO:0008897">
    <property type="term" value="F:holo-[acyl-carrier-protein] synthase activity"/>
    <property type="evidence" value="ECO:0007669"/>
    <property type="project" value="InterPro"/>
</dbReference>
<dbReference type="GO" id="GO:0005886">
    <property type="term" value="C:plasma membrane"/>
    <property type="evidence" value="ECO:0007669"/>
    <property type="project" value="TreeGrafter"/>
</dbReference>
<feature type="binding site" evidence="12">
    <location>
        <position position="66"/>
    </location>
    <ligand>
        <name>CoA</name>
        <dbReference type="ChEBI" id="CHEBI:57287"/>
    </ligand>
</feature>
<evidence type="ECO:0000313" key="17">
    <source>
        <dbReference type="Proteomes" id="UP000294575"/>
    </source>
</evidence>
<keyword evidence="6" id="KW-0808">Transferase</keyword>
<evidence type="ECO:0000256" key="10">
    <source>
        <dbReference type="ARBA" id="ARBA00049176"/>
    </source>
</evidence>
<evidence type="ECO:0000256" key="4">
    <source>
        <dbReference type="ARBA" id="ARBA00011503"/>
    </source>
</evidence>
<evidence type="ECO:0000256" key="5">
    <source>
        <dbReference type="ARBA" id="ARBA00019087"/>
    </source>
</evidence>
<comment type="similarity">
    <text evidence="3">Belongs to the P-Pant transferase superfamily. EntD family.</text>
</comment>
<dbReference type="GO" id="GO:0000287">
    <property type="term" value="F:magnesium ion binding"/>
    <property type="evidence" value="ECO:0007669"/>
    <property type="project" value="InterPro"/>
</dbReference>
<reference evidence="16 17" key="1">
    <citation type="submission" date="2019-03" db="EMBL/GenBank/DDBJ databases">
        <title>Genomic Encyclopedia of Type Strains, Phase IV (KMG-IV): sequencing the most valuable type-strain genomes for metagenomic binning, comparative biology and taxonomic classification.</title>
        <authorList>
            <person name="Goeker M."/>
        </authorList>
    </citation>
    <scope>NUCLEOTIDE SEQUENCE [LARGE SCALE GENOMIC DNA]</scope>
    <source>
        <strain evidence="16 17">DSM 28679</strain>
    </source>
</reference>
<evidence type="ECO:0000259" key="14">
    <source>
        <dbReference type="Pfam" id="PF01648"/>
    </source>
</evidence>
<dbReference type="Pfam" id="PF01648">
    <property type="entry name" value="ACPS"/>
    <property type="match status" value="1"/>
</dbReference>
<evidence type="ECO:0000256" key="2">
    <source>
        <dbReference type="ARBA" id="ARBA00004993"/>
    </source>
</evidence>
<dbReference type="Pfam" id="PF17837">
    <property type="entry name" value="4PPT_N"/>
    <property type="match status" value="1"/>
</dbReference>
<evidence type="ECO:0000259" key="15">
    <source>
        <dbReference type="Pfam" id="PF17837"/>
    </source>
</evidence>
<dbReference type="AlphaFoldDB" id="A0A4V3D5G2"/>
<feature type="binding site" evidence="12">
    <location>
        <position position="175"/>
    </location>
    <ligand>
        <name>CoA</name>
        <dbReference type="ChEBI" id="CHEBI:57287"/>
    </ligand>
</feature>
<comment type="cofactor">
    <cofactor evidence="13">
        <name>Mg(2+)</name>
        <dbReference type="ChEBI" id="CHEBI:18420"/>
    </cofactor>
</comment>
<comment type="subunit">
    <text evidence="4">EntB, EntD, EntE, and EntF form a multienzyme complex called enterobactin synthase.</text>
</comment>
<keyword evidence="13" id="KW-0479">Metal-binding</keyword>
<feature type="binding site" evidence="13">
    <location>
        <position position="126"/>
    </location>
    <ligand>
        <name>Mg(2+)</name>
        <dbReference type="ChEBI" id="CHEBI:18420"/>
    </ligand>
</feature>
<feature type="binding site" evidence="13">
    <location>
        <position position="127"/>
    </location>
    <ligand>
        <name>Mg(2+)</name>
        <dbReference type="ChEBI" id="CHEBI:18420"/>
    </ligand>
</feature>
<sequence>MPSSPIRPGFIQTLACNWPFTVSLPGCQLVTACFDPAASREQDLLDHGLQPSGSNRKRQGEFLAGRLCAAQALGQNGQCASLPTRDSDTGLPVWPDGWCGSITHSHGLAAAIAGPTTQWSGLGLDIERLISPKRALRLCDAILTPDEQHWLHDLSEDEAARRLTLIFSAKESLYKAINPLTRTYFGFQDARITEYAQDGWLTLQLLRDLSDTYHSGMEFPCLWTPYGHGMLTLVYLSA</sequence>
<keyword evidence="7" id="KW-0259">Enterobactin biosynthesis</keyword>
<evidence type="ECO:0000256" key="7">
    <source>
        <dbReference type="ARBA" id="ARBA00023191"/>
    </source>
</evidence>
<comment type="catalytic activity">
    <reaction evidence="10">
        <text>apo-[aryl-carrier protein] + CoA = holo-[aryl-carrier protein] + adenosine 3',5'-bisphosphate + H(+)</text>
        <dbReference type="Rhea" id="RHEA:48404"/>
        <dbReference type="Rhea" id="RHEA-COMP:15903"/>
        <dbReference type="Rhea" id="RHEA-COMP:17557"/>
        <dbReference type="ChEBI" id="CHEBI:15378"/>
        <dbReference type="ChEBI" id="CHEBI:29999"/>
        <dbReference type="ChEBI" id="CHEBI:57287"/>
        <dbReference type="ChEBI" id="CHEBI:58343"/>
        <dbReference type="ChEBI" id="CHEBI:64479"/>
    </reaction>
</comment>
<dbReference type="SUPFAM" id="SSF56214">
    <property type="entry name" value="4'-phosphopantetheinyl transferase"/>
    <property type="match status" value="1"/>
</dbReference>
<feature type="domain" description="4'-phosphopantetheinyl transferase" evidence="14">
    <location>
        <begin position="121"/>
        <end position="199"/>
    </location>
</feature>
<dbReference type="PANTHER" id="PTHR38096:SF1">
    <property type="entry name" value="ENTEROBACTIN SYNTHASE COMPONENT D"/>
    <property type="match status" value="1"/>
</dbReference>
<dbReference type="EMBL" id="SNYK01000001">
    <property type="protein sequence ID" value="TDQ39977.1"/>
    <property type="molecule type" value="Genomic_DNA"/>
</dbReference>
<feature type="binding site" evidence="12">
    <location>
        <begin position="103"/>
        <end position="104"/>
    </location>
    <ligand>
        <name>CoA</name>
        <dbReference type="ChEBI" id="CHEBI:57287"/>
    </ligand>
</feature>
<dbReference type="PRINTS" id="PR01399">
    <property type="entry name" value="ENTSNTHTASED"/>
</dbReference>
<evidence type="ECO:0000256" key="11">
    <source>
        <dbReference type="ARBA" id="ARBA00049191"/>
    </source>
</evidence>
<gene>
    <name evidence="16" type="ORF">DFQ45_101109</name>
</gene>
<dbReference type="PROSITE" id="PS51257">
    <property type="entry name" value="PROKAR_LIPOPROTEIN"/>
    <property type="match status" value="1"/>
</dbReference>
<feature type="binding site" evidence="12">
    <location>
        <position position="171"/>
    </location>
    <ligand>
        <name>CoA</name>
        <dbReference type="ChEBI" id="CHEBI:57287"/>
    </ligand>
</feature>
<proteinExistence type="inferred from homology"/>
<evidence type="ECO:0000256" key="13">
    <source>
        <dbReference type="PIRSR" id="PIRSR603542-2"/>
    </source>
</evidence>
<evidence type="ECO:0000256" key="12">
    <source>
        <dbReference type="PIRSR" id="PIRSR603542-1"/>
    </source>
</evidence>
<accession>A0A4V3D5G2</accession>
<evidence type="ECO:0000256" key="8">
    <source>
        <dbReference type="ARBA" id="ARBA00029894"/>
    </source>
</evidence>
<keyword evidence="17" id="KW-1185">Reference proteome</keyword>
<dbReference type="InterPro" id="IPR037143">
    <property type="entry name" value="4-PPantetheinyl_Trfase_dom_sf"/>
</dbReference>
<evidence type="ECO:0000313" key="16">
    <source>
        <dbReference type="EMBL" id="TDQ39977.1"/>
    </source>
</evidence>
<feature type="binding site" evidence="12">
    <location>
        <position position="58"/>
    </location>
    <ligand>
        <name>CoA</name>
        <dbReference type="ChEBI" id="CHEBI:57287"/>
    </ligand>
</feature>
<dbReference type="Proteomes" id="UP000294575">
    <property type="component" value="Unassembled WGS sequence"/>
</dbReference>
<dbReference type="UniPathway" id="UPA00017"/>
<dbReference type="OrthoDB" id="8210607at2"/>
<name>A0A4V3D5G2_9GAMM</name>
<evidence type="ECO:0000256" key="6">
    <source>
        <dbReference type="ARBA" id="ARBA00022679"/>
    </source>
</evidence>
<organism evidence="16 17">
    <name type="scientific">Thiopseudomonas denitrificans</name>
    <dbReference type="NCBI Taxonomy" id="1501432"/>
    <lineage>
        <taxon>Bacteria</taxon>
        <taxon>Pseudomonadati</taxon>
        <taxon>Pseudomonadota</taxon>
        <taxon>Gammaproteobacteria</taxon>
        <taxon>Pseudomonadales</taxon>
        <taxon>Pseudomonadaceae</taxon>
        <taxon>Thiopseudomonas</taxon>
    </lineage>
</organism>
<evidence type="ECO:0000256" key="3">
    <source>
        <dbReference type="ARBA" id="ARBA00008342"/>
    </source>
</evidence>
<dbReference type="Gene3D" id="3.90.470.20">
    <property type="entry name" value="4'-phosphopantetheinyl transferase domain"/>
    <property type="match status" value="1"/>
</dbReference>